<feature type="transmembrane region" description="Helical" evidence="2">
    <location>
        <begin position="56"/>
        <end position="77"/>
    </location>
</feature>
<reference evidence="4" key="1">
    <citation type="journal article" date="2019" name="Int. J. Syst. Evol. Microbiol.">
        <title>The Global Catalogue of Microorganisms (GCM) 10K type strain sequencing project: providing services to taxonomists for standard genome sequencing and annotation.</title>
        <authorList>
            <consortium name="The Broad Institute Genomics Platform"/>
            <consortium name="The Broad Institute Genome Sequencing Center for Infectious Disease"/>
            <person name="Wu L."/>
            <person name="Ma J."/>
        </authorList>
    </citation>
    <scope>NUCLEOTIDE SEQUENCE [LARGE SCALE GENOMIC DNA]</scope>
    <source>
        <strain evidence="4">JCM 17938</strain>
    </source>
</reference>
<dbReference type="Proteomes" id="UP001500212">
    <property type="component" value="Unassembled WGS sequence"/>
</dbReference>
<keyword evidence="2" id="KW-0812">Transmembrane</keyword>
<feature type="compositionally biased region" description="Basic residues" evidence="1">
    <location>
        <begin position="127"/>
        <end position="138"/>
    </location>
</feature>
<organism evidence="3 4">
    <name type="scientific">Actinoallomurus liliacearum</name>
    <dbReference type="NCBI Taxonomy" id="1080073"/>
    <lineage>
        <taxon>Bacteria</taxon>
        <taxon>Bacillati</taxon>
        <taxon>Actinomycetota</taxon>
        <taxon>Actinomycetes</taxon>
        <taxon>Streptosporangiales</taxon>
        <taxon>Thermomonosporaceae</taxon>
        <taxon>Actinoallomurus</taxon>
    </lineage>
</organism>
<keyword evidence="4" id="KW-1185">Reference proteome</keyword>
<sequence>MLETRSHAMPHLVPETGPQRVIAASNFVNTIGSGLYLTAGVLYFTQAAHLPATEVGLGLGIAGFVSLIAGVTVGHLADTHGARGVYAATLVVRGAATASGVPRLSARRDQHRRLPRGPAGGLGRPSGHPHRVPAPRRG</sequence>
<proteinExistence type="predicted"/>
<keyword evidence="2" id="KW-0472">Membrane</keyword>
<feature type="transmembrane region" description="Helical" evidence="2">
    <location>
        <begin position="20"/>
        <end position="44"/>
    </location>
</feature>
<comment type="caution">
    <text evidence="3">The sequence shown here is derived from an EMBL/GenBank/DDBJ whole genome shotgun (WGS) entry which is preliminary data.</text>
</comment>
<name>A0ABP8TX92_9ACTN</name>
<dbReference type="EMBL" id="BAABHJ010000040">
    <property type="protein sequence ID" value="GAA4618728.1"/>
    <property type="molecule type" value="Genomic_DNA"/>
</dbReference>
<dbReference type="Gene3D" id="1.20.1250.20">
    <property type="entry name" value="MFS general substrate transporter like domains"/>
    <property type="match status" value="1"/>
</dbReference>
<evidence type="ECO:0000256" key="1">
    <source>
        <dbReference type="SAM" id="MobiDB-lite"/>
    </source>
</evidence>
<accession>A0ABP8TX92</accession>
<evidence type="ECO:0000313" key="4">
    <source>
        <dbReference type="Proteomes" id="UP001500212"/>
    </source>
</evidence>
<keyword evidence="2" id="KW-1133">Transmembrane helix</keyword>
<protein>
    <recommendedName>
        <fullName evidence="5">Major facilitator superfamily (MFS) profile domain-containing protein</fullName>
    </recommendedName>
</protein>
<dbReference type="SUPFAM" id="SSF103473">
    <property type="entry name" value="MFS general substrate transporter"/>
    <property type="match status" value="1"/>
</dbReference>
<feature type="region of interest" description="Disordered" evidence="1">
    <location>
        <begin position="98"/>
        <end position="138"/>
    </location>
</feature>
<evidence type="ECO:0000256" key="2">
    <source>
        <dbReference type="SAM" id="Phobius"/>
    </source>
</evidence>
<evidence type="ECO:0000313" key="3">
    <source>
        <dbReference type="EMBL" id="GAA4618728.1"/>
    </source>
</evidence>
<gene>
    <name evidence="3" type="ORF">GCM10023195_84380</name>
</gene>
<evidence type="ECO:0008006" key="5">
    <source>
        <dbReference type="Google" id="ProtNLM"/>
    </source>
</evidence>
<dbReference type="InterPro" id="IPR036259">
    <property type="entry name" value="MFS_trans_sf"/>
</dbReference>